<organism evidence="2 3">
    <name type="scientific">Prosthecobacter dejongeii</name>
    <dbReference type="NCBI Taxonomy" id="48465"/>
    <lineage>
        <taxon>Bacteria</taxon>
        <taxon>Pseudomonadati</taxon>
        <taxon>Verrucomicrobiota</taxon>
        <taxon>Verrucomicrobiia</taxon>
        <taxon>Verrucomicrobiales</taxon>
        <taxon>Verrucomicrobiaceae</taxon>
        <taxon>Prosthecobacter</taxon>
    </lineage>
</organism>
<sequence>MHAPGTPVKTGCENRRSRPSGKRGLRDDVLMSSLAVKVLAKLFLPLGIQLQIPSMIKDLIKEILCNKDRYLMTARFLSCTL</sequence>
<dbReference type="AlphaFoldDB" id="A0A7W7YMR5"/>
<gene>
    <name evidence="2" type="ORF">HNQ64_003312</name>
</gene>
<protein>
    <submittedName>
        <fullName evidence="2">Uncharacterized protein</fullName>
    </submittedName>
</protein>
<accession>A0A7W7YMR5</accession>
<evidence type="ECO:0000256" key="1">
    <source>
        <dbReference type="SAM" id="MobiDB-lite"/>
    </source>
</evidence>
<feature type="region of interest" description="Disordered" evidence="1">
    <location>
        <begin position="1"/>
        <end position="24"/>
    </location>
</feature>
<evidence type="ECO:0000313" key="2">
    <source>
        <dbReference type="EMBL" id="MBB5039043.1"/>
    </source>
</evidence>
<reference evidence="2 3" key="1">
    <citation type="submission" date="2020-08" db="EMBL/GenBank/DDBJ databases">
        <title>Genomic Encyclopedia of Type Strains, Phase IV (KMG-IV): sequencing the most valuable type-strain genomes for metagenomic binning, comparative biology and taxonomic classification.</title>
        <authorList>
            <person name="Goeker M."/>
        </authorList>
    </citation>
    <scope>NUCLEOTIDE SEQUENCE [LARGE SCALE GENOMIC DNA]</scope>
    <source>
        <strain evidence="2 3">DSM 12251</strain>
    </source>
</reference>
<dbReference type="EMBL" id="JACHIF010000007">
    <property type="protein sequence ID" value="MBB5039043.1"/>
    <property type="molecule type" value="Genomic_DNA"/>
</dbReference>
<proteinExistence type="predicted"/>
<keyword evidence="3" id="KW-1185">Reference proteome</keyword>
<evidence type="ECO:0000313" key="3">
    <source>
        <dbReference type="Proteomes" id="UP000534294"/>
    </source>
</evidence>
<name>A0A7W7YMR5_9BACT</name>
<comment type="caution">
    <text evidence="2">The sequence shown here is derived from an EMBL/GenBank/DDBJ whole genome shotgun (WGS) entry which is preliminary data.</text>
</comment>
<dbReference type="Proteomes" id="UP000534294">
    <property type="component" value="Unassembled WGS sequence"/>
</dbReference>